<dbReference type="Proteomes" id="UP000326979">
    <property type="component" value="Unassembled WGS sequence"/>
</dbReference>
<evidence type="ECO:0000313" key="2">
    <source>
        <dbReference type="Proteomes" id="UP000326979"/>
    </source>
</evidence>
<dbReference type="RefSeq" id="WP_152791847.1">
    <property type="nucleotide sequence ID" value="NZ_VJZE01000729.1"/>
</dbReference>
<sequence>MQQTAVPDLAHTHARPIHWVATATALSAVLALSSVLQPEPATAVQAGPETRPAPSTCLL</sequence>
<dbReference type="EMBL" id="VJZE01000729">
    <property type="protein sequence ID" value="MPY46636.1"/>
    <property type="molecule type" value="Genomic_DNA"/>
</dbReference>
<evidence type="ECO:0000313" key="1">
    <source>
        <dbReference type="EMBL" id="MPY46636.1"/>
    </source>
</evidence>
<protein>
    <submittedName>
        <fullName evidence="1">Uncharacterized protein</fullName>
    </submittedName>
</protein>
<accession>A0A5N8WIB9</accession>
<organism evidence="1 2">
    <name type="scientific">Streptomyces phyllanthi</name>
    <dbReference type="NCBI Taxonomy" id="1803180"/>
    <lineage>
        <taxon>Bacteria</taxon>
        <taxon>Bacillati</taxon>
        <taxon>Actinomycetota</taxon>
        <taxon>Actinomycetes</taxon>
        <taxon>Kitasatosporales</taxon>
        <taxon>Streptomycetaceae</taxon>
        <taxon>Streptomyces</taxon>
    </lineage>
</organism>
<dbReference type="AlphaFoldDB" id="A0A5N8WIB9"/>
<gene>
    <name evidence="1" type="ORF">FNH04_44080</name>
</gene>
<name>A0A5N8WIB9_9ACTN</name>
<keyword evidence="2" id="KW-1185">Reference proteome</keyword>
<comment type="caution">
    <text evidence="1">The sequence shown here is derived from an EMBL/GenBank/DDBJ whole genome shotgun (WGS) entry which is preliminary data.</text>
</comment>
<reference evidence="1 2" key="1">
    <citation type="submission" date="2019-07" db="EMBL/GenBank/DDBJ databases">
        <title>New species of Amycolatopsis and Streptomyces.</title>
        <authorList>
            <person name="Duangmal K."/>
            <person name="Teo W.F.A."/>
            <person name="Lipun K."/>
        </authorList>
    </citation>
    <scope>NUCLEOTIDE SEQUENCE [LARGE SCALE GENOMIC DNA]</scope>
    <source>
        <strain evidence="1 2">TISTR 2346</strain>
    </source>
</reference>
<proteinExistence type="predicted"/>